<keyword evidence="2" id="KW-1283">Bacterial microcompartment</keyword>
<feature type="domain" description="BMC" evidence="4">
    <location>
        <begin position="96"/>
        <end position="182"/>
    </location>
</feature>
<organism evidence="5 6">
    <name type="scientific">Clostridium fallax</name>
    <dbReference type="NCBI Taxonomy" id="1533"/>
    <lineage>
        <taxon>Bacteria</taxon>
        <taxon>Bacillati</taxon>
        <taxon>Bacillota</taxon>
        <taxon>Clostridia</taxon>
        <taxon>Eubacteriales</taxon>
        <taxon>Clostridiaceae</taxon>
        <taxon>Clostridium</taxon>
    </lineage>
</organism>
<dbReference type="RefSeq" id="WP_072896485.1">
    <property type="nucleotide sequence ID" value="NZ_FQVM01000017.1"/>
</dbReference>
<dbReference type="InterPro" id="IPR044872">
    <property type="entry name" value="CcmK/CsoS1_BMC"/>
</dbReference>
<dbReference type="Proteomes" id="UP000184035">
    <property type="component" value="Unassembled WGS sequence"/>
</dbReference>
<dbReference type="Gene3D" id="3.30.70.1710">
    <property type="match status" value="2"/>
</dbReference>
<evidence type="ECO:0000313" key="5">
    <source>
        <dbReference type="EMBL" id="SHE90708.1"/>
    </source>
</evidence>
<evidence type="ECO:0000256" key="2">
    <source>
        <dbReference type="ARBA" id="ARBA00024446"/>
    </source>
</evidence>
<keyword evidence="6" id="KW-1185">Reference proteome</keyword>
<dbReference type="InterPro" id="IPR000249">
    <property type="entry name" value="BMC_dom"/>
</dbReference>
<dbReference type="OrthoDB" id="9791973at2"/>
<evidence type="ECO:0000256" key="1">
    <source>
        <dbReference type="ARBA" id="ARBA00024322"/>
    </source>
</evidence>
<dbReference type="STRING" id="1533.SAMN05443638_11714"/>
<dbReference type="SMART" id="SM00877">
    <property type="entry name" value="BMC"/>
    <property type="match status" value="2"/>
</dbReference>
<dbReference type="PANTHER" id="PTHR33941">
    <property type="entry name" value="PROPANEDIOL UTILIZATION PROTEIN PDUA"/>
    <property type="match status" value="1"/>
</dbReference>
<dbReference type="InterPro" id="IPR050575">
    <property type="entry name" value="BMC_shell"/>
</dbReference>
<gene>
    <name evidence="5" type="ORF">SAMN05443638_11714</name>
</gene>
<evidence type="ECO:0000259" key="4">
    <source>
        <dbReference type="PROSITE" id="PS51930"/>
    </source>
</evidence>
<dbReference type="CDD" id="cd07054">
    <property type="entry name" value="BMC_PduT_repeat2"/>
    <property type="match status" value="1"/>
</dbReference>
<protein>
    <submittedName>
        <fullName evidence="5">Carboxysome shell and ethanolamine utilization microcompartment protein CcmL/EutN</fullName>
    </submittedName>
</protein>
<dbReference type="GO" id="GO:0031469">
    <property type="term" value="C:bacterial microcompartment"/>
    <property type="evidence" value="ECO:0007669"/>
    <property type="project" value="UniProtKB-SubCell"/>
</dbReference>
<dbReference type="PIRSF" id="PIRSF034834">
    <property type="entry name" value="PduT"/>
    <property type="match status" value="1"/>
</dbReference>
<sequence length="182" mass="19540">MNNALGLVEYLKIPTGMVALDKMCKTSDIKVVYAATLCPGKYVVLFKGTLASVKAALELSEKEFLSNTIDTMILGNPKEEIYNAISGTTSAKIEGALGIVESYSVASIVEASDIAAKSNEISLIELRLARGMCGKSFFTITGDLASVESAIEISSKYLKEKGMYLDSGVIANPDKDIKINFY</sequence>
<dbReference type="Pfam" id="PF00936">
    <property type="entry name" value="BMC"/>
    <property type="match status" value="2"/>
</dbReference>
<evidence type="ECO:0000256" key="3">
    <source>
        <dbReference type="PROSITE-ProRule" id="PRU01278"/>
    </source>
</evidence>
<comment type="similarity">
    <text evidence="3">Belongs to the bacterial microcompartments protein family.</text>
</comment>
<dbReference type="InterPro" id="IPR011238">
    <property type="entry name" value="Micro_shell_prot_PduT"/>
</dbReference>
<evidence type="ECO:0000313" key="6">
    <source>
        <dbReference type="Proteomes" id="UP000184035"/>
    </source>
</evidence>
<proteinExistence type="inferred from homology"/>
<dbReference type="EMBL" id="FQVM01000017">
    <property type="protein sequence ID" value="SHE90708.1"/>
    <property type="molecule type" value="Genomic_DNA"/>
</dbReference>
<dbReference type="PROSITE" id="PS51930">
    <property type="entry name" value="BMC_2"/>
    <property type="match status" value="1"/>
</dbReference>
<dbReference type="AlphaFoldDB" id="A0A1M4XAZ0"/>
<dbReference type="SUPFAM" id="SSF143414">
    <property type="entry name" value="CcmK-like"/>
    <property type="match status" value="2"/>
</dbReference>
<name>A0A1M4XAZ0_9CLOT</name>
<reference evidence="5 6" key="1">
    <citation type="submission" date="2016-11" db="EMBL/GenBank/DDBJ databases">
        <authorList>
            <person name="Jaros S."/>
            <person name="Januszkiewicz K."/>
            <person name="Wedrychowicz H."/>
        </authorList>
    </citation>
    <scope>NUCLEOTIDE SEQUENCE [LARGE SCALE GENOMIC DNA]</scope>
    <source>
        <strain evidence="5 6">DSM 2631</strain>
    </source>
</reference>
<accession>A0A1M4XAZ0</accession>
<dbReference type="InterPro" id="IPR037233">
    <property type="entry name" value="CcmK-like_sf"/>
</dbReference>
<dbReference type="PANTHER" id="PTHR33941:SF11">
    <property type="entry name" value="BACTERIAL MICROCOMPARTMENT SHELL PROTEIN PDUJ"/>
    <property type="match status" value="1"/>
</dbReference>
<comment type="subcellular location">
    <subcellularLocation>
        <location evidence="1">Bacterial microcompartment</location>
    </subcellularLocation>
</comment>